<comment type="caution">
    <text evidence="2">The sequence shown here is derived from an EMBL/GenBank/DDBJ whole genome shotgun (WGS) entry which is preliminary data.</text>
</comment>
<reference evidence="2 3" key="1">
    <citation type="submission" date="2018-03" db="EMBL/GenBank/DDBJ databases">
        <title>Brevisbacillus phylogenomics.</title>
        <authorList>
            <person name="Dunlap C."/>
        </authorList>
    </citation>
    <scope>NUCLEOTIDE SEQUENCE [LARGE SCALE GENOMIC DNA]</scope>
    <source>
        <strain evidence="2 3">NRRL B-41110</strain>
    </source>
</reference>
<evidence type="ECO:0000313" key="3">
    <source>
        <dbReference type="Proteomes" id="UP000241645"/>
    </source>
</evidence>
<feature type="transmembrane region" description="Helical" evidence="1">
    <location>
        <begin position="30"/>
        <end position="54"/>
    </location>
</feature>
<evidence type="ECO:0000256" key="1">
    <source>
        <dbReference type="SAM" id="Phobius"/>
    </source>
</evidence>
<gene>
    <name evidence="2" type="ORF">C7R92_14160</name>
</gene>
<dbReference type="EMBL" id="PXZO01000025">
    <property type="protein sequence ID" value="PSK09887.1"/>
    <property type="molecule type" value="Genomic_DNA"/>
</dbReference>
<keyword evidence="3" id="KW-1185">Reference proteome</keyword>
<evidence type="ECO:0008006" key="4">
    <source>
        <dbReference type="Google" id="ProtNLM"/>
    </source>
</evidence>
<name>A0ABX5FRP4_9BACL</name>
<evidence type="ECO:0000313" key="2">
    <source>
        <dbReference type="EMBL" id="PSK09887.1"/>
    </source>
</evidence>
<keyword evidence="1" id="KW-0812">Transmembrane</keyword>
<keyword evidence="1" id="KW-0472">Membrane</keyword>
<protein>
    <recommendedName>
        <fullName evidence="4">Transporter</fullName>
    </recommendedName>
</protein>
<organism evidence="2 3">
    <name type="scientific">Brevibacillus porteri</name>
    <dbReference type="NCBI Taxonomy" id="2126350"/>
    <lineage>
        <taxon>Bacteria</taxon>
        <taxon>Bacillati</taxon>
        <taxon>Bacillota</taxon>
        <taxon>Bacilli</taxon>
        <taxon>Bacillales</taxon>
        <taxon>Paenibacillaceae</taxon>
        <taxon>Brevibacillus</taxon>
    </lineage>
</organism>
<accession>A0ABX5FRP4</accession>
<keyword evidence="1" id="KW-1133">Transmembrane helix</keyword>
<sequence>MTYYSFLVFVLFLLITKVYNFIESILSPLDFALVVGMGVFMLLLKGCEWLSVLLEKFCIKFKIKVWQLYVVTIILYFLF</sequence>
<proteinExistence type="predicted"/>
<dbReference type="Proteomes" id="UP000241645">
    <property type="component" value="Unassembled WGS sequence"/>
</dbReference>